<proteinExistence type="predicted"/>
<dbReference type="Proteomes" id="UP001234297">
    <property type="component" value="Chromosome 1"/>
</dbReference>
<keyword evidence="2" id="KW-1185">Reference proteome</keyword>
<evidence type="ECO:0000313" key="1">
    <source>
        <dbReference type="EMBL" id="KAJ8650606.1"/>
    </source>
</evidence>
<protein>
    <submittedName>
        <fullName evidence="1">Uncharacterized protein</fullName>
    </submittedName>
</protein>
<dbReference type="EMBL" id="CM056809">
    <property type="protein sequence ID" value="KAJ8650606.1"/>
    <property type="molecule type" value="Genomic_DNA"/>
</dbReference>
<reference evidence="1 2" key="1">
    <citation type="journal article" date="2022" name="Hortic Res">
        <title>A haplotype resolved chromosomal level avocado genome allows analysis of novel avocado genes.</title>
        <authorList>
            <person name="Nath O."/>
            <person name="Fletcher S.J."/>
            <person name="Hayward A."/>
            <person name="Shaw L.M."/>
            <person name="Masouleh A.K."/>
            <person name="Furtado A."/>
            <person name="Henry R.J."/>
            <person name="Mitter N."/>
        </authorList>
    </citation>
    <scope>NUCLEOTIDE SEQUENCE [LARGE SCALE GENOMIC DNA]</scope>
    <source>
        <strain evidence="2">cv. Hass</strain>
    </source>
</reference>
<comment type="caution">
    <text evidence="1">The sequence shown here is derived from an EMBL/GenBank/DDBJ whole genome shotgun (WGS) entry which is preliminary data.</text>
</comment>
<evidence type="ECO:0000313" key="2">
    <source>
        <dbReference type="Proteomes" id="UP001234297"/>
    </source>
</evidence>
<sequence length="180" mass="20100">MDSKFAYCLVPHLQNTSTSRLDFGDSAVVSGNGTFYTPLISKPDWKQSSSYVNLKTISVGEKIISFPTYLNGNILLDSVTTSTFLPTWAYRTLLTLLKGVIPHQPVPDPADSFELCYEFGKDFKVPDITFEFDGGEVVLGSLNTIAQTHETCVLFCFLAFGPCRCLWQPRAAEHQDWVRS</sequence>
<organism evidence="1 2">
    <name type="scientific">Persea americana</name>
    <name type="common">Avocado</name>
    <dbReference type="NCBI Taxonomy" id="3435"/>
    <lineage>
        <taxon>Eukaryota</taxon>
        <taxon>Viridiplantae</taxon>
        <taxon>Streptophyta</taxon>
        <taxon>Embryophyta</taxon>
        <taxon>Tracheophyta</taxon>
        <taxon>Spermatophyta</taxon>
        <taxon>Magnoliopsida</taxon>
        <taxon>Magnoliidae</taxon>
        <taxon>Laurales</taxon>
        <taxon>Lauraceae</taxon>
        <taxon>Persea</taxon>
    </lineage>
</organism>
<gene>
    <name evidence="1" type="ORF">MRB53_003629</name>
</gene>
<accession>A0ACC2MXW3</accession>
<name>A0ACC2MXW3_PERAE</name>